<feature type="compositionally biased region" description="Acidic residues" evidence="1">
    <location>
        <begin position="149"/>
        <end position="158"/>
    </location>
</feature>
<feature type="region of interest" description="Disordered" evidence="1">
    <location>
        <begin position="71"/>
        <end position="94"/>
    </location>
</feature>
<accession>A0A804PIX3</accession>
<evidence type="ECO:0000256" key="1">
    <source>
        <dbReference type="SAM" id="MobiDB-lite"/>
    </source>
</evidence>
<reference evidence="2" key="3">
    <citation type="submission" date="2021-05" db="UniProtKB">
        <authorList>
            <consortium name="EnsemblPlants"/>
        </authorList>
    </citation>
    <scope>IDENTIFICATION</scope>
    <source>
        <strain evidence="2">cv. B73</strain>
    </source>
</reference>
<dbReference type="InParanoid" id="A0A804PIX3"/>
<proteinExistence type="predicted"/>
<name>A0A804PIX3_MAIZE</name>
<evidence type="ECO:0000313" key="2">
    <source>
        <dbReference type="EnsemblPlants" id="Zm00001eb243940_P001"/>
    </source>
</evidence>
<feature type="region of interest" description="Disordered" evidence="1">
    <location>
        <begin position="128"/>
        <end position="202"/>
    </location>
</feature>
<reference evidence="3" key="1">
    <citation type="journal article" date="2009" name="Science">
        <title>The B73 maize genome: complexity, diversity, and dynamics.</title>
        <authorList>
            <person name="Schnable P.S."/>
            <person name="Ware D."/>
            <person name="Fulton R.S."/>
            <person name="Stein J.C."/>
            <person name="Wei F."/>
            <person name="Pasternak S."/>
            <person name="Liang C."/>
            <person name="Zhang J."/>
            <person name="Fulton L."/>
            <person name="Graves T.A."/>
            <person name="Minx P."/>
            <person name="Reily A.D."/>
            <person name="Courtney L."/>
            <person name="Kruchowski S.S."/>
            <person name="Tomlinson C."/>
            <person name="Strong C."/>
            <person name="Delehaunty K."/>
            <person name="Fronick C."/>
            <person name="Courtney B."/>
            <person name="Rock S.M."/>
            <person name="Belter E."/>
            <person name="Du F."/>
            <person name="Kim K."/>
            <person name="Abbott R.M."/>
            <person name="Cotton M."/>
            <person name="Levy A."/>
            <person name="Marchetto P."/>
            <person name="Ochoa K."/>
            <person name="Jackson S.M."/>
            <person name="Gillam B."/>
            <person name="Chen W."/>
            <person name="Yan L."/>
            <person name="Higginbotham J."/>
            <person name="Cardenas M."/>
            <person name="Waligorski J."/>
            <person name="Applebaum E."/>
            <person name="Phelps L."/>
            <person name="Falcone J."/>
            <person name="Kanchi K."/>
            <person name="Thane T."/>
            <person name="Scimone A."/>
            <person name="Thane N."/>
            <person name="Henke J."/>
            <person name="Wang T."/>
            <person name="Ruppert J."/>
            <person name="Shah N."/>
            <person name="Rotter K."/>
            <person name="Hodges J."/>
            <person name="Ingenthron E."/>
            <person name="Cordes M."/>
            <person name="Kohlberg S."/>
            <person name="Sgro J."/>
            <person name="Delgado B."/>
            <person name="Mead K."/>
            <person name="Chinwalla A."/>
            <person name="Leonard S."/>
            <person name="Crouse K."/>
            <person name="Collura K."/>
            <person name="Kudrna D."/>
            <person name="Currie J."/>
            <person name="He R."/>
            <person name="Angelova A."/>
            <person name="Rajasekar S."/>
            <person name="Mueller T."/>
            <person name="Lomeli R."/>
            <person name="Scara G."/>
            <person name="Ko A."/>
            <person name="Delaney K."/>
            <person name="Wissotski M."/>
            <person name="Lopez G."/>
            <person name="Campos D."/>
            <person name="Braidotti M."/>
            <person name="Ashley E."/>
            <person name="Golser W."/>
            <person name="Kim H."/>
            <person name="Lee S."/>
            <person name="Lin J."/>
            <person name="Dujmic Z."/>
            <person name="Kim W."/>
            <person name="Talag J."/>
            <person name="Zuccolo A."/>
            <person name="Fan C."/>
            <person name="Sebastian A."/>
            <person name="Kramer M."/>
            <person name="Spiegel L."/>
            <person name="Nascimento L."/>
            <person name="Zutavern T."/>
            <person name="Miller B."/>
            <person name="Ambroise C."/>
            <person name="Muller S."/>
            <person name="Spooner W."/>
            <person name="Narechania A."/>
            <person name="Ren L."/>
            <person name="Wei S."/>
            <person name="Kumari S."/>
            <person name="Faga B."/>
            <person name="Levy M.J."/>
            <person name="McMahan L."/>
            <person name="Van Buren P."/>
            <person name="Vaughn M.W."/>
            <person name="Ying K."/>
            <person name="Yeh C.-T."/>
            <person name="Emrich S.J."/>
            <person name="Jia Y."/>
            <person name="Kalyanaraman A."/>
            <person name="Hsia A.-P."/>
            <person name="Barbazuk W.B."/>
            <person name="Baucom R.S."/>
            <person name="Brutnell T.P."/>
            <person name="Carpita N.C."/>
            <person name="Chaparro C."/>
            <person name="Chia J.-M."/>
            <person name="Deragon J.-M."/>
            <person name="Estill J.C."/>
            <person name="Fu Y."/>
            <person name="Jeddeloh J.A."/>
            <person name="Han Y."/>
            <person name="Lee H."/>
            <person name="Li P."/>
            <person name="Lisch D.R."/>
            <person name="Liu S."/>
            <person name="Liu Z."/>
            <person name="Nagel D.H."/>
            <person name="McCann M.C."/>
            <person name="SanMiguel P."/>
            <person name="Myers A.M."/>
            <person name="Nettleton D."/>
            <person name="Nguyen J."/>
            <person name="Penning B.W."/>
            <person name="Ponnala L."/>
            <person name="Schneider K.L."/>
            <person name="Schwartz D.C."/>
            <person name="Sharma A."/>
            <person name="Soderlund C."/>
            <person name="Springer N.M."/>
            <person name="Sun Q."/>
            <person name="Wang H."/>
            <person name="Waterman M."/>
            <person name="Westerman R."/>
            <person name="Wolfgruber T.K."/>
            <person name="Yang L."/>
            <person name="Yu Y."/>
            <person name="Zhang L."/>
            <person name="Zhou S."/>
            <person name="Zhu Q."/>
            <person name="Bennetzen J.L."/>
            <person name="Dawe R.K."/>
            <person name="Jiang J."/>
            <person name="Jiang N."/>
            <person name="Presting G.G."/>
            <person name="Wessler S.R."/>
            <person name="Aluru S."/>
            <person name="Martienssen R.A."/>
            <person name="Clifton S.W."/>
            <person name="McCombie W.R."/>
            <person name="Wing R.A."/>
            <person name="Wilson R.K."/>
        </authorList>
    </citation>
    <scope>NUCLEOTIDE SEQUENCE [LARGE SCALE GENOMIC DNA]</scope>
    <source>
        <strain evidence="3">cv. B73</strain>
    </source>
</reference>
<reference evidence="2" key="2">
    <citation type="submission" date="2019-07" db="EMBL/GenBank/DDBJ databases">
        <authorList>
            <person name="Seetharam A."/>
            <person name="Woodhouse M."/>
            <person name="Cannon E."/>
        </authorList>
    </citation>
    <scope>NUCLEOTIDE SEQUENCE [LARGE SCALE GENOMIC DNA]</scope>
    <source>
        <strain evidence="2">cv. B73</strain>
    </source>
</reference>
<dbReference type="EnsemblPlants" id="Zm00001eb243940_T001">
    <property type="protein sequence ID" value="Zm00001eb243940_P001"/>
    <property type="gene ID" value="Zm00001eb243940"/>
</dbReference>
<sequence length="202" mass="21769">MVTHFLCKVLTKDQEERLPLRLDAKDAVPPYHKLARLLWQVRRKRHFHPPPCAPAGAIPFHLPRQEQARVDAVGPGDPERRAQTAPRRPRHGVPGVPLHHVHHLVGHHHHTLVPVSELLELRRYLEEERGPAPEVSGGGVEVATKEGSDGVEEDEADGEAVRGAAGVGEQSLGAGEEGQKVGGGVRGGDEDVVEDIGAGFGG</sequence>
<organism evidence="2 3">
    <name type="scientific">Zea mays</name>
    <name type="common">Maize</name>
    <dbReference type="NCBI Taxonomy" id="4577"/>
    <lineage>
        <taxon>Eukaryota</taxon>
        <taxon>Viridiplantae</taxon>
        <taxon>Streptophyta</taxon>
        <taxon>Embryophyta</taxon>
        <taxon>Tracheophyta</taxon>
        <taxon>Spermatophyta</taxon>
        <taxon>Magnoliopsida</taxon>
        <taxon>Liliopsida</taxon>
        <taxon>Poales</taxon>
        <taxon>Poaceae</taxon>
        <taxon>PACMAD clade</taxon>
        <taxon>Panicoideae</taxon>
        <taxon>Andropogonodae</taxon>
        <taxon>Andropogoneae</taxon>
        <taxon>Tripsacinae</taxon>
        <taxon>Zea</taxon>
    </lineage>
</organism>
<dbReference type="Gramene" id="Zm00001eb243940_T001">
    <property type="protein sequence ID" value="Zm00001eb243940_P001"/>
    <property type="gene ID" value="Zm00001eb243940"/>
</dbReference>
<keyword evidence="3" id="KW-1185">Reference proteome</keyword>
<gene>
    <name evidence="2" type="primary">LOC103627300</name>
</gene>
<protein>
    <submittedName>
        <fullName evidence="2">Uncharacterized protein</fullName>
    </submittedName>
</protein>
<evidence type="ECO:0000313" key="3">
    <source>
        <dbReference type="Proteomes" id="UP000007305"/>
    </source>
</evidence>
<dbReference type="AlphaFoldDB" id="A0A804PIX3"/>
<dbReference type="Proteomes" id="UP000007305">
    <property type="component" value="Chromosome 5"/>
</dbReference>